<dbReference type="SUPFAM" id="SSF51306">
    <property type="entry name" value="LexA/Signal peptidase"/>
    <property type="match status" value="1"/>
</dbReference>
<evidence type="ECO:0000256" key="4">
    <source>
        <dbReference type="ARBA" id="ARBA00023136"/>
    </source>
</evidence>
<dbReference type="InterPro" id="IPR036286">
    <property type="entry name" value="LexA/Signal_pep-like_sf"/>
</dbReference>
<comment type="subcellular location">
    <subcellularLocation>
        <location evidence="1">Membrane</location>
    </subcellularLocation>
</comment>
<evidence type="ECO:0000256" key="6">
    <source>
        <dbReference type="SAM" id="MobiDB-lite"/>
    </source>
</evidence>
<dbReference type="Pfam" id="PF13385">
    <property type="entry name" value="Laminin_G_3"/>
    <property type="match status" value="1"/>
</dbReference>
<accession>A0ABT1KWW6</accession>
<feature type="transmembrane region" description="Helical" evidence="7">
    <location>
        <begin position="30"/>
        <end position="48"/>
    </location>
</feature>
<evidence type="ECO:0000256" key="2">
    <source>
        <dbReference type="ARBA" id="ARBA00022692"/>
    </source>
</evidence>
<dbReference type="EMBL" id="JANARS010000004">
    <property type="protein sequence ID" value="MCP3422242.1"/>
    <property type="molecule type" value="Genomic_DNA"/>
</dbReference>
<evidence type="ECO:0000256" key="1">
    <source>
        <dbReference type="ARBA" id="ARBA00004370"/>
    </source>
</evidence>
<dbReference type="SUPFAM" id="SSF49899">
    <property type="entry name" value="Concanavalin A-like lectins/glucanases"/>
    <property type="match status" value="1"/>
</dbReference>
<evidence type="ECO:0000256" key="3">
    <source>
        <dbReference type="ARBA" id="ARBA00022989"/>
    </source>
</evidence>
<dbReference type="EC" id="3.4.21.89" evidence="5"/>
<keyword evidence="3 7" id="KW-1133">Transmembrane helix</keyword>
<dbReference type="GO" id="GO:0009003">
    <property type="term" value="F:signal peptidase activity"/>
    <property type="evidence" value="ECO:0007669"/>
    <property type="project" value="UniProtKB-EC"/>
</dbReference>
<sequence>MSSQSAAATAAWARFLAVLCSRVYRTSLLTLATVAIAPLLLGWGSFVIKSGSMEPAIDVGDVVVARPFAVGEKVAVGRVYVFDDPSTSKQHLLTHRIVERLDDGSYASAGDNNDVTDATPVTSGDIHARGVLLAPFVGLPIAWLQGEEWVKLALWLLLTIAAFATASRNLDGEPPTWKVLRLVRDRARRRPSTTPDDAVGEPRSDPVTASHRGVAPAVLGVVLALAGTGLGTANAAFTAQTKNAGWSWTVGSWAQPYVSAVLADAPAALWLLDEAAGTTTAQDRSGNRVLGTYRTGATLGQTGALTARNPGTSMRTAGSLAFTSANAVASPTHHTIELWFRTTATTGGYVTGFGSTTAATSPTADRIVRMTPSGQITYGDWVTNPLRVVTTPRAYNDGAWHQLVVAVGNPSSFGDTVIYVDGTAVVAGQTSKSSTYTGYWRVGAGAGPAFNGNIDNVSIYNTQLTAARVAAHYAAR</sequence>
<dbReference type="InterPro" id="IPR013320">
    <property type="entry name" value="ConA-like_dom_sf"/>
</dbReference>
<dbReference type="Gene3D" id="2.60.120.200">
    <property type="match status" value="1"/>
</dbReference>
<dbReference type="InterPro" id="IPR019533">
    <property type="entry name" value="Peptidase_S26"/>
</dbReference>
<dbReference type="RefSeq" id="WP_254181445.1">
    <property type="nucleotide sequence ID" value="NZ_JANARS010000004.1"/>
</dbReference>
<evidence type="ECO:0000313" key="9">
    <source>
        <dbReference type="Proteomes" id="UP001204524"/>
    </source>
</evidence>
<organism evidence="8 9">
    <name type="scientific">Nocardioides pinisoli</name>
    <dbReference type="NCBI Taxonomy" id="2950279"/>
    <lineage>
        <taxon>Bacteria</taxon>
        <taxon>Bacillati</taxon>
        <taxon>Actinomycetota</taxon>
        <taxon>Actinomycetes</taxon>
        <taxon>Propionibacteriales</taxon>
        <taxon>Nocardioidaceae</taxon>
        <taxon>Nocardioides</taxon>
    </lineage>
</organism>
<dbReference type="CDD" id="cd06530">
    <property type="entry name" value="S26_SPase_I"/>
    <property type="match status" value="1"/>
</dbReference>
<keyword evidence="9" id="KW-1185">Reference proteome</keyword>
<comment type="caution">
    <text evidence="8">The sequence shown here is derived from an EMBL/GenBank/DDBJ whole genome shotgun (WGS) entry which is preliminary data.</text>
</comment>
<evidence type="ECO:0000256" key="7">
    <source>
        <dbReference type="SAM" id="Phobius"/>
    </source>
</evidence>
<dbReference type="InterPro" id="IPR001733">
    <property type="entry name" value="Peptidase_S26B"/>
</dbReference>
<proteinExistence type="predicted"/>
<reference evidence="8 9" key="1">
    <citation type="submission" date="2022-06" db="EMBL/GenBank/DDBJ databases">
        <authorList>
            <person name="So Y."/>
        </authorList>
    </citation>
    <scope>NUCLEOTIDE SEQUENCE [LARGE SCALE GENOMIC DNA]</scope>
    <source>
        <strain evidence="8 9">STR3</strain>
    </source>
</reference>
<feature type="region of interest" description="Disordered" evidence="6">
    <location>
        <begin position="188"/>
        <end position="210"/>
    </location>
</feature>
<gene>
    <name evidence="8" type="ORF">NCI01_10575</name>
</gene>
<keyword evidence="8" id="KW-0378">Hydrolase</keyword>
<dbReference type="Proteomes" id="UP001204524">
    <property type="component" value="Unassembled WGS sequence"/>
</dbReference>
<evidence type="ECO:0000313" key="8">
    <source>
        <dbReference type="EMBL" id="MCP3422242.1"/>
    </source>
</evidence>
<keyword evidence="4 7" id="KW-0472">Membrane</keyword>
<keyword evidence="2 7" id="KW-0812">Transmembrane</keyword>
<protein>
    <recommendedName>
        <fullName evidence="5">Signal peptidase I</fullName>
        <ecNumber evidence="5">3.4.21.89</ecNumber>
    </recommendedName>
</protein>
<dbReference type="NCBIfam" id="TIGR02228">
    <property type="entry name" value="sigpep_I_arch"/>
    <property type="match status" value="1"/>
</dbReference>
<evidence type="ECO:0000256" key="5">
    <source>
        <dbReference type="NCBIfam" id="TIGR02228"/>
    </source>
</evidence>
<name>A0ABT1KWW6_9ACTN</name>
<dbReference type="Gene3D" id="2.10.109.10">
    <property type="entry name" value="Umud Fragment, subunit A"/>
    <property type="match status" value="1"/>
</dbReference>